<dbReference type="STRING" id="224013.ACX27_19455"/>
<dbReference type="Proteomes" id="UP000062645">
    <property type="component" value="Chromosome"/>
</dbReference>
<dbReference type="InterPro" id="IPR016181">
    <property type="entry name" value="Acyl_CoA_acyltransferase"/>
</dbReference>
<dbReference type="Gene3D" id="3.40.630.30">
    <property type="match status" value="1"/>
</dbReference>
<accession>A0A0M3V5Z4</accession>
<sequence length="182" mass="20449">MDDSIRLLTPEDEPFLWQMLCEAAHIQQEGKTIQDAMNNPDLARYVQGWGRKDDLGFVAINTTIHQPVGAAWIRLLTGENRGYGYIDDFTPELAIATLPEYRNQGIGTKLLTHLLTAARTSYPAISLSIRSTNPALQLYQRFGWQVLPHSETVNRVGGISFKMKLDFHPKLQSQIVTRGIGV</sequence>
<evidence type="ECO:0000259" key="3">
    <source>
        <dbReference type="PROSITE" id="PS51186"/>
    </source>
</evidence>
<dbReference type="PANTHER" id="PTHR42919">
    <property type="entry name" value="N-ALPHA-ACETYLTRANSFERASE"/>
    <property type="match status" value="1"/>
</dbReference>
<proteinExistence type="predicted"/>
<feature type="domain" description="N-acetyltransferase" evidence="3">
    <location>
        <begin position="3"/>
        <end position="166"/>
    </location>
</feature>
<dbReference type="OrthoDB" id="9790865at2"/>
<gene>
    <name evidence="4" type="ORF">ACX27_19455</name>
</gene>
<keyword evidence="2" id="KW-0012">Acyltransferase</keyword>
<dbReference type="RefSeq" id="WP_062295059.1">
    <property type="nucleotide sequence ID" value="NZ_CP012036.1"/>
</dbReference>
<dbReference type="EMBL" id="CP012036">
    <property type="protein sequence ID" value="ALF54527.1"/>
    <property type="molecule type" value="Genomic_DNA"/>
</dbReference>
<dbReference type="PROSITE" id="PS51186">
    <property type="entry name" value="GNAT"/>
    <property type="match status" value="1"/>
</dbReference>
<dbReference type="PANTHER" id="PTHR42919:SF8">
    <property type="entry name" value="N-ALPHA-ACETYLTRANSFERASE 50"/>
    <property type="match status" value="1"/>
</dbReference>
<dbReference type="Pfam" id="PF13508">
    <property type="entry name" value="Acetyltransf_7"/>
    <property type="match status" value="1"/>
</dbReference>
<dbReference type="CDD" id="cd04301">
    <property type="entry name" value="NAT_SF"/>
    <property type="match status" value="1"/>
</dbReference>
<protein>
    <submittedName>
        <fullName evidence="4">GCN5 family acetyltransferase</fullName>
    </submittedName>
</protein>
<dbReference type="GO" id="GO:0031415">
    <property type="term" value="C:NatA complex"/>
    <property type="evidence" value="ECO:0007669"/>
    <property type="project" value="TreeGrafter"/>
</dbReference>
<reference evidence="4 5" key="2">
    <citation type="journal article" date="2016" name="Genome Announc.">
        <title>Draft Genome Sequence of the N2-Fixing Cyanobacterium Nostoc piscinale CENA21, Isolated from the Brazilian Amazon Floodplain.</title>
        <authorList>
            <person name="Leao T."/>
            <person name="Guimaraes P.I."/>
            <person name="de Melo A.G."/>
            <person name="Ramos R.T."/>
            <person name="Leao P.N."/>
            <person name="Silva A."/>
            <person name="Fiore M.F."/>
            <person name="Schneider M.P."/>
        </authorList>
    </citation>
    <scope>NUCLEOTIDE SEQUENCE [LARGE SCALE GENOMIC DNA]</scope>
    <source>
        <strain evidence="4 5">CENA21</strain>
    </source>
</reference>
<evidence type="ECO:0000313" key="5">
    <source>
        <dbReference type="Proteomes" id="UP000062645"/>
    </source>
</evidence>
<dbReference type="GO" id="GO:0007064">
    <property type="term" value="P:mitotic sister chromatid cohesion"/>
    <property type="evidence" value="ECO:0007669"/>
    <property type="project" value="TreeGrafter"/>
</dbReference>
<evidence type="ECO:0000313" key="4">
    <source>
        <dbReference type="EMBL" id="ALF54527.1"/>
    </source>
</evidence>
<dbReference type="KEGG" id="npz:ACX27_19455"/>
<dbReference type="SUPFAM" id="SSF55729">
    <property type="entry name" value="Acyl-CoA N-acyltransferases (Nat)"/>
    <property type="match status" value="1"/>
</dbReference>
<dbReference type="PATRIC" id="fig|224013.5.peg.4649"/>
<dbReference type="GO" id="GO:0016747">
    <property type="term" value="F:acyltransferase activity, transferring groups other than amino-acyl groups"/>
    <property type="evidence" value="ECO:0007669"/>
    <property type="project" value="InterPro"/>
</dbReference>
<dbReference type="InterPro" id="IPR000182">
    <property type="entry name" value="GNAT_dom"/>
</dbReference>
<dbReference type="AlphaFoldDB" id="A0A0M3V5Z4"/>
<keyword evidence="1 4" id="KW-0808">Transferase</keyword>
<name>A0A0M3V5Z4_9NOSO</name>
<organism evidence="4 5">
    <name type="scientific">Nostoc piscinale CENA21</name>
    <dbReference type="NCBI Taxonomy" id="224013"/>
    <lineage>
        <taxon>Bacteria</taxon>
        <taxon>Bacillati</taxon>
        <taxon>Cyanobacteriota</taxon>
        <taxon>Cyanophyceae</taxon>
        <taxon>Nostocales</taxon>
        <taxon>Nostocaceae</taxon>
        <taxon>Nostoc</taxon>
    </lineage>
</organism>
<dbReference type="InterPro" id="IPR051556">
    <property type="entry name" value="N-term/lysine_N-AcTrnsfr"/>
</dbReference>
<evidence type="ECO:0000256" key="1">
    <source>
        <dbReference type="ARBA" id="ARBA00022679"/>
    </source>
</evidence>
<reference evidence="5" key="1">
    <citation type="submission" date="2015-07" db="EMBL/GenBank/DDBJ databases">
        <title>Genome Of Nitrogen-Fixing Cyanobacterium Nostoc piscinale CENA21 From Solimoes/Amazon River Floodplain Sediments And Comparative Genomics To Uncover Biosynthetic Natural Products Potential.</title>
        <authorList>
            <person name="Leao T.F."/>
            <person name="Leao P.N."/>
            <person name="Guimaraes P.I."/>
            <person name="de Melo A.G.C."/>
            <person name="Ramos R.T.J."/>
            <person name="Silva A."/>
            <person name="Fiore M.F."/>
            <person name="Schneider M.P.C."/>
        </authorList>
    </citation>
    <scope>NUCLEOTIDE SEQUENCE [LARGE SCALE GENOMIC DNA]</scope>
    <source>
        <strain evidence="5">CENA21</strain>
    </source>
</reference>
<keyword evidence="5" id="KW-1185">Reference proteome</keyword>
<evidence type="ECO:0000256" key="2">
    <source>
        <dbReference type="ARBA" id="ARBA00023315"/>
    </source>
</evidence>